<evidence type="ECO:0000313" key="2">
    <source>
        <dbReference type="Proteomes" id="UP000299102"/>
    </source>
</evidence>
<keyword evidence="2" id="KW-1185">Reference proteome</keyword>
<reference evidence="1 2" key="1">
    <citation type="journal article" date="2019" name="Commun. Biol.">
        <title>The bagworm genome reveals a unique fibroin gene that provides high tensile strength.</title>
        <authorList>
            <person name="Kono N."/>
            <person name="Nakamura H."/>
            <person name="Ohtoshi R."/>
            <person name="Tomita M."/>
            <person name="Numata K."/>
            <person name="Arakawa K."/>
        </authorList>
    </citation>
    <scope>NUCLEOTIDE SEQUENCE [LARGE SCALE GENOMIC DNA]</scope>
</reference>
<accession>A0A4C1Y1C9</accession>
<dbReference type="Proteomes" id="UP000299102">
    <property type="component" value="Unassembled WGS sequence"/>
</dbReference>
<organism evidence="1 2">
    <name type="scientific">Eumeta variegata</name>
    <name type="common">Bagworm moth</name>
    <name type="synonym">Eumeta japonica</name>
    <dbReference type="NCBI Taxonomy" id="151549"/>
    <lineage>
        <taxon>Eukaryota</taxon>
        <taxon>Metazoa</taxon>
        <taxon>Ecdysozoa</taxon>
        <taxon>Arthropoda</taxon>
        <taxon>Hexapoda</taxon>
        <taxon>Insecta</taxon>
        <taxon>Pterygota</taxon>
        <taxon>Neoptera</taxon>
        <taxon>Endopterygota</taxon>
        <taxon>Lepidoptera</taxon>
        <taxon>Glossata</taxon>
        <taxon>Ditrysia</taxon>
        <taxon>Tineoidea</taxon>
        <taxon>Psychidae</taxon>
        <taxon>Oiketicinae</taxon>
        <taxon>Eumeta</taxon>
    </lineage>
</organism>
<name>A0A4C1Y1C9_EUMVA</name>
<evidence type="ECO:0000313" key="1">
    <source>
        <dbReference type="EMBL" id="GBP69686.1"/>
    </source>
</evidence>
<proteinExistence type="predicted"/>
<dbReference type="AlphaFoldDB" id="A0A4C1Y1C9"/>
<dbReference type="EMBL" id="BGZK01001049">
    <property type="protein sequence ID" value="GBP69686.1"/>
    <property type="molecule type" value="Genomic_DNA"/>
</dbReference>
<protein>
    <submittedName>
        <fullName evidence="1">Uncharacterized protein</fullName>
    </submittedName>
</protein>
<sequence>MVSNRLCSYSALIRVRPHSSHKCLRLDLLLCGPYPKHTYRCLRKNRWKANVNRVERDPHTHILILTTILENISGRFYEDLDVRCDVADVTT</sequence>
<gene>
    <name evidence="1" type="ORF">EVAR_49773_1</name>
</gene>
<comment type="caution">
    <text evidence="1">The sequence shown here is derived from an EMBL/GenBank/DDBJ whole genome shotgun (WGS) entry which is preliminary data.</text>
</comment>